<evidence type="ECO:0000259" key="2">
    <source>
        <dbReference type="Pfam" id="PF26631"/>
    </source>
</evidence>
<dbReference type="AlphaFoldDB" id="A0AAE1XTJ9"/>
<organism evidence="3 4">
    <name type="scientific">Sesamum alatum</name>
    <dbReference type="NCBI Taxonomy" id="300844"/>
    <lineage>
        <taxon>Eukaryota</taxon>
        <taxon>Viridiplantae</taxon>
        <taxon>Streptophyta</taxon>
        <taxon>Embryophyta</taxon>
        <taxon>Tracheophyta</taxon>
        <taxon>Spermatophyta</taxon>
        <taxon>Magnoliopsida</taxon>
        <taxon>eudicotyledons</taxon>
        <taxon>Gunneridae</taxon>
        <taxon>Pentapetalae</taxon>
        <taxon>asterids</taxon>
        <taxon>lamiids</taxon>
        <taxon>Lamiales</taxon>
        <taxon>Pedaliaceae</taxon>
        <taxon>Sesamum</taxon>
    </lineage>
</organism>
<evidence type="ECO:0000313" key="4">
    <source>
        <dbReference type="Proteomes" id="UP001293254"/>
    </source>
</evidence>
<feature type="compositionally biased region" description="Polar residues" evidence="1">
    <location>
        <begin position="47"/>
        <end position="69"/>
    </location>
</feature>
<feature type="region of interest" description="Disordered" evidence="1">
    <location>
        <begin position="1"/>
        <end position="69"/>
    </location>
</feature>
<dbReference type="Proteomes" id="UP001293254">
    <property type="component" value="Unassembled WGS sequence"/>
</dbReference>
<dbReference type="Pfam" id="PF26631">
    <property type="entry name" value="DUF8204"/>
    <property type="match status" value="1"/>
</dbReference>
<gene>
    <name evidence="3" type="ORF">Salat_2562800</name>
</gene>
<reference evidence="3" key="2">
    <citation type="journal article" date="2024" name="Plant">
        <title>Genomic evolution and insights into agronomic trait innovations of Sesamum species.</title>
        <authorList>
            <person name="Miao H."/>
            <person name="Wang L."/>
            <person name="Qu L."/>
            <person name="Liu H."/>
            <person name="Sun Y."/>
            <person name="Le M."/>
            <person name="Wang Q."/>
            <person name="Wei S."/>
            <person name="Zheng Y."/>
            <person name="Lin W."/>
            <person name="Duan Y."/>
            <person name="Cao H."/>
            <person name="Xiong S."/>
            <person name="Wang X."/>
            <person name="Wei L."/>
            <person name="Li C."/>
            <person name="Ma Q."/>
            <person name="Ju M."/>
            <person name="Zhao R."/>
            <person name="Li G."/>
            <person name="Mu C."/>
            <person name="Tian Q."/>
            <person name="Mei H."/>
            <person name="Zhang T."/>
            <person name="Gao T."/>
            <person name="Zhang H."/>
        </authorList>
    </citation>
    <scope>NUCLEOTIDE SEQUENCE</scope>
    <source>
        <strain evidence="3">3651</strain>
    </source>
</reference>
<accession>A0AAE1XTJ9</accession>
<proteinExistence type="predicted"/>
<protein>
    <recommendedName>
        <fullName evidence="2">DUF8204 domain-containing protein</fullName>
    </recommendedName>
</protein>
<feature type="domain" description="DUF8204" evidence="2">
    <location>
        <begin position="69"/>
        <end position="160"/>
    </location>
</feature>
<keyword evidence="4" id="KW-1185">Reference proteome</keyword>
<dbReference type="EMBL" id="JACGWO010000010">
    <property type="protein sequence ID" value="KAK4417372.1"/>
    <property type="molecule type" value="Genomic_DNA"/>
</dbReference>
<feature type="region of interest" description="Disordered" evidence="1">
    <location>
        <begin position="168"/>
        <end position="202"/>
    </location>
</feature>
<sequence>MAEERMKSEEQKSIPRTEMAESPNGESITAAVNSKAEDSNQLKQNDRSASPSSLTKNTNPADATSNGNKAKSCKGCLYYSSRFKADSRNPLCVGLTRSLPSVPRYIVGQSEMEASKEGRNLTDFRYACVGYSLYSDQKEQASKGQQTQTELPVCVGLEVLVDRRVNTSDSASAPTHIHNKEDGHGLPQRRSPKPANPTGDEFFSRFTRNANLVANGVAKNIRKVGNQIKQSLDDILYPYRRRPK</sequence>
<name>A0AAE1XTJ9_9LAMI</name>
<feature type="compositionally biased region" description="Basic and acidic residues" evidence="1">
    <location>
        <begin position="35"/>
        <end position="46"/>
    </location>
</feature>
<comment type="caution">
    <text evidence="3">The sequence shown here is derived from an EMBL/GenBank/DDBJ whole genome shotgun (WGS) entry which is preliminary data.</text>
</comment>
<feature type="compositionally biased region" description="Basic and acidic residues" evidence="1">
    <location>
        <begin position="1"/>
        <end position="19"/>
    </location>
</feature>
<evidence type="ECO:0000256" key="1">
    <source>
        <dbReference type="SAM" id="MobiDB-lite"/>
    </source>
</evidence>
<dbReference type="InterPro" id="IPR058517">
    <property type="entry name" value="DUF8204"/>
</dbReference>
<evidence type="ECO:0000313" key="3">
    <source>
        <dbReference type="EMBL" id="KAK4417372.1"/>
    </source>
</evidence>
<dbReference type="PANTHER" id="PTHR34566">
    <property type="entry name" value="ALTERED INHERITANCE OF MITOCHONDRIA PROTEIN"/>
    <property type="match status" value="1"/>
</dbReference>
<dbReference type="PANTHER" id="PTHR34566:SF2">
    <property type="entry name" value="ALTERED INHERITANCE OF MITOCHONDRIA PROTEIN"/>
    <property type="match status" value="1"/>
</dbReference>
<reference evidence="3" key="1">
    <citation type="submission" date="2020-06" db="EMBL/GenBank/DDBJ databases">
        <authorList>
            <person name="Li T."/>
            <person name="Hu X."/>
            <person name="Zhang T."/>
            <person name="Song X."/>
            <person name="Zhang H."/>
            <person name="Dai N."/>
            <person name="Sheng W."/>
            <person name="Hou X."/>
            <person name="Wei L."/>
        </authorList>
    </citation>
    <scope>NUCLEOTIDE SEQUENCE</scope>
    <source>
        <strain evidence="3">3651</strain>
        <tissue evidence="3">Leaf</tissue>
    </source>
</reference>